<feature type="transmembrane region" description="Helical" evidence="3">
    <location>
        <begin position="6"/>
        <end position="27"/>
    </location>
</feature>
<dbReference type="CDD" id="cd09823">
    <property type="entry name" value="peroxinectin_like"/>
    <property type="match status" value="1"/>
</dbReference>
<dbReference type="GO" id="GO:0006979">
    <property type="term" value="P:response to oxidative stress"/>
    <property type="evidence" value="ECO:0007669"/>
    <property type="project" value="InterPro"/>
</dbReference>
<dbReference type="GO" id="GO:0004601">
    <property type="term" value="F:peroxidase activity"/>
    <property type="evidence" value="ECO:0007669"/>
    <property type="project" value="UniProtKB-KW"/>
</dbReference>
<evidence type="ECO:0000313" key="5">
    <source>
        <dbReference type="Proteomes" id="UP000076858"/>
    </source>
</evidence>
<dbReference type="SUPFAM" id="SSF48113">
    <property type="entry name" value="Heme-dependent peroxidases"/>
    <property type="match status" value="1"/>
</dbReference>
<dbReference type="FunFam" id="1.10.640.10:FF:000014">
    <property type="entry name" value="Uncharacterized protein"/>
    <property type="match status" value="1"/>
</dbReference>
<dbReference type="InterPro" id="IPR037120">
    <property type="entry name" value="Haem_peroxidase_sf_animal"/>
</dbReference>
<dbReference type="GO" id="GO:0046872">
    <property type="term" value="F:metal ion binding"/>
    <property type="evidence" value="ECO:0007669"/>
    <property type="project" value="UniProtKB-KW"/>
</dbReference>
<keyword evidence="5" id="KW-1185">Reference proteome</keyword>
<proteinExistence type="predicted"/>
<dbReference type="STRING" id="35525.A0A162T6R7"/>
<dbReference type="GO" id="GO:0020037">
    <property type="term" value="F:heme binding"/>
    <property type="evidence" value="ECO:0007669"/>
    <property type="project" value="InterPro"/>
</dbReference>
<feature type="transmembrane region" description="Helical" evidence="3">
    <location>
        <begin position="48"/>
        <end position="79"/>
    </location>
</feature>
<evidence type="ECO:0000256" key="1">
    <source>
        <dbReference type="ARBA" id="ARBA00022559"/>
    </source>
</evidence>
<keyword evidence="2" id="KW-0479">Metal-binding</keyword>
<keyword evidence="2" id="KW-0349">Heme</keyword>
<dbReference type="OrthoDB" id="2204368at2759"/>
<dbReference type="InterPro" id="IPR019791">
    <property type="entry name" value="Haem_peroxidase_animal"/>
</dbReference>
<keyword evidence="3" id="KW-1133">Transmembrane helix</keyword>
<protein>
    <recommendedName>
        <fullName evidence="6">Chorion peroxidase</fullName>
    </recommendedName>
</protein>
<dbReference type="Proteomes" id="UP000076858">
    <property type="component" value="Unassembled WGS sequence"/>
</dbReference>
<name>A0A162T6R7_9CRUS</name>
<gene>
    <name evidence="4" type="ORF">APZ42_011066</name>
</gene>
<dbReference type="PANTHER" id="PTHR11475">
    <property type="entry name" value="OXIDASE/PEROXIDASE"/>
    <property type="match status" value="1"/>
</dbReference>
<dbReference type="InterPro" id="IPR010255">
    <property type="entry name" value="Haem_peroxidase_sf"/>
</dbReference>
<dbReference type="AlphaFoldDB" id="A0A162T6R7"/>
<reference evidence="4 5" key="1">
    <citation type="submission" date="2016-03" db="EMBL/GenBank/DDBJ databases">
        <title>EvidentialGene: Evidence-directed Construction of Genes on Genomes.</title>
        <authorList>
            <person name="Gilbert D.G."/>
            <person name="Choi J.-H."/>
            <person name="Mockaitis K."/>
            <person name="Colbourne J."/>
            <person name="Pfrender M."/>
        </authorList>
    </citation>
    <scope>NUCLEOTIDE SEQUENCE [LARGE SCALE GENOMIC DNA]</scope>
    <source>
        <strain evidence="4 5">Xinb3</strain>
        <tissue evidence="4">Complete organism</tissue>
    </source>
</reference>
<dbReference type="EMBL" id="LRGB01000007">
    <property type="protein sequence ID" value="KZS21957.1"/>
    <property type="molecule type" value="Genomic_DNA"/>
</dbReference>
<keyword evidence="3" id="KW-0812">Transmembrane</keyword>
<keyword evidence="1" id="KW-0560">Oxidoreductase</keyword>
<dbReference type="Pfam" id="PF03098">
    <property type="entry name" value="An_peroxidase"/>
    <property type="match status" value="1"/>
</dbReference>
<keyword evidence="3" id="KW-0472">Membrane</keyword>
<dbReference type="PRINTS" id="PR00457">
    <property type="entry name" value="ANPEROXIDASE"/>
</dbReference>
<evidence type="ECO:0000313" key="4">
    <source>
        <dbReference type="EMBL" id="KZS21957.1"/>
    </source>
</evidence>
<dbReference type="PROSITE" id="PS50292">
    <property type="entry name" value="PEROXIDASE_3"/>
    <property type="match status" value="1"/>
</dbReference>
<feature type="binding site" description="axial binding residue" evidence="2">
    <location>
        <position position="518"/>
    </location>
    <ligand>
        <name>heme b</name>
        <dbReference type="ChEBI" id="CHEBI:60344"/>
    </ligand>
    <ligandPart>
        <name>Fe</name>
        <dbReference type="ChEBI" id="CHEBI:18248"/>
    </ligandPart>
</feature>
<accession>A0A162T6R7</accession>
<evidence type="ECO:0008006" key="6">
    <source>
        <dbReference type="Google" id="ProtNLM"/>
    </source>
</evidence>
<keyword evidence="1" id="KW-0575">Peroxidase</keyword>
<dbReference type="PANTHER" id="PTHR11475:SF114">
    <property type="entry name" value="PEROXIDASE-LIKE PROTEIN"/>
    <property type="match status" value="1"/>
</dbReference>
<evidence type="ECO:0000256" key="3">
    <source>
        <dbReference type="SAM" id="Phobius"/>
    </source>
</evidence>
<evidence type="ECO:0000256" key="2">
    <source>
        <dbReference type="PIRSR" id="PIRSR619791-2"/>
    </source>
</evidence>
<organism evidence="4 5">
    <name type="scientific">Daphnia magna</name>
    <dbReference type="NCBI Taxonomy" id="35525"/>
    <lineage>
        <taxon>Eukaryota</taxon>
        <taxon>Metazoa</taxon>
        <taxon>Ecdysozoa</taxon>
        <taxon>Arthropoda</taxon>
        <taxon>Crustacea</taxon>
        <taxon>Branchiopoda</taxon>
        <taxon>Diplostraca</taxon>
        <taxon>Cladocera</taxon>
        <taxon>Anomopoda</taxon>
        <taxon>Daphniidae</taxon>
        <taxon>Daphnia</taxon>
    </lineage>
</organism>
<sequence>MCLAYQVCLIVILQVTTLLHFFFSCFYDHCILNKRVQHLVNRRVHTTIVHATQFFVIITMAKVLCLFVIVQILVFTFVFSDEVPVDDLHDAVNQGLAQVESMLELERRLFAEGLTVDRGTSAHLHSRMVAGSEQQQNTALNAARILAASTRLKNKLNWSADEARRALPLLSLDNTLLKNSCQESITCPPADSIKYRIIDGSCNNQARPDWGKANTPFQRALPDAYADGVFEPRDSSGPTPLKSPRFISTSFIKLGATTANDFTLMLMTWGQFITHDITKASSFTSADGKTPQCCNVTSGQPLNPEYLHPFCLPIDIPADDSFYQQYGQTCMTFVRTQVGADYSCSLGHAEQLNGITHWLDGSMIYGSSSSELDSLRLGRGGELKNSTSGGMELLPVRPSCSDATCYYAGDVRAQENPQLATVHTLMMREHNRIARALSQLNPLWSDEVIFQETRRIVIAQLQHITYTEYLPAMLGEQAMRDYKLTPAAVGTYAQYDAATAGDPSVWNEFAAAVFRVGHSQVQGNLVLYDSNDVAVQDQTFTLSNYFFDASKLSEPGFIANATRGLTKQMPLAINPEYTSQLTNYLFKGTKAYGMDLVALNVQRGREHGIPDYNTVRVFCGLPKATNFEDLANEIDQTTIDSLKTAYDSVDDIDLYIGCLAESSRPVNGSLLGPTGLCIVARQFAVTKNNDRFFYDVGNQPGSLIIGQLDEIRKTSLARILCDNNNGDVNTMQPKAFRAPVATSNNERQQCSLIPSMNLTLWKDPKATPSKASMVLPSILAISFSALLLI</sequence>
<keyword evidence="2" id="KW-0408">Iron</keyword>
<dbReference type="Gene3D" id="1.10.640.10">
    <property type="entry name" value="Haem peroxidase domain superfamily, animal type"/>
    <property type="match status" value="1"/>
</dbReference>
<comment type="caution">
    <text evidence="4">The sequence shown here is derived from an EMBL/GenBank/DDBJ whole genome shotgun (WGS) entry which is preliminary data.</text>
</comment>